<protein>
    <submittedName>
        <fullName evidence="1">Uncharacterized protein</fullName>
    </submittedName>
</protein>
<organism evidence="1 2">
    <name type="scientific">Vespula vulgaris</name>
    <name type="common">Yellow jacket</name>
    <name type="synonym">Wasp</name>
    <dbReference type="NCBI Taxonomy" id="7454"/>
    <lineage>
        <taxon>Eukaryota</taxon>
        <taxon>Metazoa</taxon>
        <taxon>Ecdysozoa</taxon>
        <taxon>Arthropoda</taxon>
        <taxon>Hexapoda</taxon>
        <taxon>Insecta</taxon>
        <taxon>Pterygota</taxon>
        <taxon>Neoptera</taxon>
        <taxon>Endopterygota</taxon>
        <taxon>Hymenoptera</taxon>
        <taxon>Apocrita</taxon>
        <taxon>Aculeata</taxon>
        <taxon>Vespoidea</taxon>
        <taxon>Vespidae</taxon>
        <taxon>Vespinae</taxon>
        <taxon>Vespula</taxon>
    </lineage>
</organism>
<gene>
    <name evidence="1" type="ORF">HZH66_011086</name>
</gene>
<accession>A0A834JDZ0</accession>
<reference evidence="1" key="1">
    <citation type="journal article" date="2020" name="G3 (Bethesda)">
        <title>High-Quality Assemblies for Three Invasive Social Wasps from the &lt;i&gt;Vespula&lt;/i&gt; Genus.</title>
        <authorList>
            <person name="Harrop T.W.R."/>
            <person name="Guhlin J."/>
            <person name="McLaughlin G.M."/>
            <person name="Permina E."/>
            <person name="Stockwell P."/>
            <person name="Gilligan J."/>
            <person name="Le Lec M.F."/>
            <person name="Gruber M.A.M."/>
            <person name="Quinn O."/>
            <person name="Lovegrove M."/>
            <person name="Duncan E.J."/>
            <person name="Remnant E.J."/>
            <person name="Van Eeckhoven J."/>
            <person name="Graham B."/>
            <person name="Knapp R.A."/>
            <person name="Langford K.W."/>
            <person name="Kronenberg Z."/>
            <person name="Press M.O."/>
            <person name="Eacker S.M."/>
            <person name="Wilson-Rankin E.E."/>
            <person name="Purcell J."/>
            <person name="Lester P.J."/>
            <person name="Dearden P.K."/>
        </authorList>
    </citation>
    <scope>NUCLEOTIDE SEQUENCE</scope>
    <source>
        <strain evidence="1">Marl-1</strain>
    </source>
</reference>
<comment type="caution">
    <text evidence="1">The sequence shown here is derived from an EMBL/GenBank/DDBJ whole genome shotgun (WGS) entry which is preliminary data.</text>
</comment>
<dbReference type="Proteomes" id="UP000614350">
    <property type="component" value="Unassembled WGS sequence"/>
</dbReference>
<dbReference type="AlphaFoldDB" id="A0A834JDZ0"/>
<dbReference type="EMBL" id="JACSEA010000013">
    <property type="protein sequence ID" value="KAF7386634.1"/>
    <property type="molecule type" value="Genomic_DNA"/>
</dbReference>
<evidence type="ECO:0000313" key="1">
    <source>
        <dbReference type="EMBL" id="KAF7386634.1"/>
    </source>
</evidence>
<keyword evidence="2" id="KW-1185">Reference proteome</keyword>
<evidence type="ECO:0000313" key="2">
    <source>
        <dbReference type="Proteomes" id="UP000614350"/>
    </source>
</evidence>
<name>A0A834JDZ0_VESVU</name>
<sequence>MELVERWWWWCSGGGGGDGGGGGGGAAATTAARYLKRRRNGACRSFDDILGSRNKVKTTVQDLRKGNKSASSDFGDRSSLVLLSHPLSPFGSRRHFREHRSRSPIRITKNTQHAPSAVTVSIRKGRLAGVSILVAGVFGRQRWECSLIRCSLKLMLEQTIEKKVFDRRWDLVVEEFSARLDHLVVVTTLELDGDFERV</sequence>
<proteinExistence type="predicted"/>